<keyword evidence="2 7" id="KW-0813">Transport</keyword>
<reference evidence="9" key="2">
    <citation type="submission" date="2021-04" db="EMBL/GenBank/DDBJ databases">
        <authorList>
            <person name="Gilroy R."/>
        </authorList>
    </citation>
    <scope>NUCLEOTIDE SEQUENCE</scope>
    <source>
        <strain evidence="9">ChiGjej3B3-11674</strain>
    </source>
</reference>
<evidence type="ECO:0000313" key="10">
    <source>
        <dbReference type="Proteomes" id="UP000823897"/>
    </source>
</evidence>
<evidence type="ECO:0000256" key="2">
    <source>
        <dbReference type="ARBA" id="ARBA00022448"/>
    </source>
</evidence>
<feature type="transmembrane region" description="Helical" evidence="7">
    <location>
        <begin position="201"/>
        <end position="223"/>
    </location>
</feature>
<comment type="subcellular location">
    <subcellularLocation>
        <location evidence="1 7">Cell membrane</location>
        <topology evidence="1 7">Multi-pass membrane protein</topology>
    </subcellularLocation>
</comment>
<keyword evidence="4 7" id="KW-0812">Transmembrane</keyword>
<keyword evidence="5 7" id="KW-1133">Transmembrane helix</keyword>
<feature type="transmembrane region" description="Helical" evidence="7">
    <location>
        <begin position="128"/>
        <end position="148"/>
    </location>
</feature>
<feature type="domain" description="ABC transmembrane type-1" evidence="8">
    <location>
        <begin position="91"/>
        <end position="280"/>
    </location>
</feature>
<keyword evidence="6 7" id="KW-0472">Membrane</keyword>
<dbReference type="CDD" id="cd06261">
    <property type="entry name" value="TM_PBP2"/>
    <property type="match status" value="1"/>
</dbReference>
<keyword evidence="3" id="KW-1003">Cell membrane</keyword>
<evidence type="ECO:0000256" key="7">
    <source>
        <dbReference type="RuleBase" id="RU363032"/>
    </source>
</evidence>
<dbReference type="Proteomes" id="UP000823897">
    <property type="component" value="Unassembled WGS sequence"/>
</dbReference>
<sequence>MQSMKTHRKGREEMAKKSSMHRNRVVGKVLIYALLILITAVMVVPFLWMLSASIKTNTEVFDITPFQFIPDEPQWSNYQEIWTKIPLARFIGNTVFLTIVVTTLQMLTSSFAAYAFAKLQFKHRNALFLAYIATIAMPWQVYMVPQFIMMRGMGLNDKLLAMICLQAFSAFGVFLMKQFYEGIPDSLCEAARIDGMSEYKIYSSIMLPLSKPALSTLIIFTFVNTWNDYLGPLIYLKSEAKKTIQLGLKMFIGQYAAEYGLIMAGSIITLIPVLIVFLALQKYFVEGVAATGIKG</sequence>
<comment type="caution">
    <text evidence="9">The sequence shown here is derived from an EMBL/GenBank/DDBJ whole genome shotgun (WGS) entry which is preliminary data.</text>
</comment>
<evidence type="ECO:0000256" key="6">
    <source>
        <dbReference type="ARBA" id="ARBA00023136"/>
    </source>
</evidence>
<dbReference type="InterPro" id="IPR000515">
    <property type="entry name" value="MetI-like"/>
</dbReference>
<evidence type="ECO:0000256" key="1">
    <source>
        <dbReference type="ARBA" id="ARBA00004651"/>
    </source>
</evidence>
<dbReference type="AlphaFoldDB" id="A0A9D2R6K2"/>
<evidence type="ECO:0000313" key="9">
    <source>
        <dbReference type="EMBL" id="HJD34641.1"/>
    </source>
</evidence>
<feature type="transmembrane region" description="Helical" evidence="7">
    <location>
        <begin position="29"/>
        <end position="50"/>
    </location>
</feature>
<dbReference type="GO" id="GO:0055085">
    <property type="term" value="P:transmembrane transport"/>
    <property type="evidence" value="ECO:0007669"/>
    <property type="project" value="InterPro"/>
</dbReference>
<name>A0A9D2R6K2_9FIRM</name>
<feature type="transmembrane region" description="Helical" evidence="7">
    <location>
        <begin position="95"/>
        <end position="116"/>
    </location>
</feature>
<dbReference type="Gene3D" id="1.10.3720.10">
    <property type="entry name" value="MetI-like"/>
    <property type="match status" value="1"/>
</dbReference>
<dbReference type="GO" id="GO:0005886">
    <property type="term" value="C:plasma membrane"/>
    <property type="evidence" value="ECO:0007669"/>
    <property type="project" value="UniProtKB-SubCell"/>
</dbReference>
<feature type="transmembrane region" description="Helical" evidence="7">
    <location>
        <begin position="160"/>
        <end position="180"/>
    </location>
</feature>
<dbReference type="PANTHER" id="PTHR43744">
    <property type="entry name" value="ABC TRANSPORTER PERMEASE PROTEIN MG189-RELATED-RELATED"/>
    <property type="match status" value="1"/>
</dbReference>
<comment type="similarity">
    <text evidence="7">Belongs to the binding-protein-dependent transport system permease family.</text>
</comment>
<reference evidence="9" key="1">
    <citation type="journal article" date="2021" name="PeerJ">
        <title>Extensive microbial diversity within the chicken gut microbiome revealed by metagenomics and culture.</title>
        <authorList>
            <person name="Gilroy R."/>
            <person name="Ravi A."/>
            <person name="Getino M."/>
            <person name="Pursley I."/>
            <person name="Horton D.L."/>
            <person name="Alikhan N.F."/>
            <person name="Baker D."/>
            <person name="Gharbi K."/>
            <person name="Hall N."/>
            <person name="Watson M."/>
            <person name="Adriaenssens E.M."/>
            <person name="Foster-Nyarko E."/>
            <person name="Jarju S."/>
            <person name="Secka A."/>
            <person name="Antonio M."/>
            <person name="Oren A."/>
            <person name="Chaudhuri R.R."/>
            <person name="La Ragione R."/>
            <person name="Hildebrand F."/>
            <person name="Pallen M.J."/>
        </authorList>
    </citation>
    <scope>NUCLEOTIDE SEQUENCE</scope>
    <source>
        <strain evidence="9">ChiGjej3B3-11674</strain>
    </source>
</reference>
<dbReference type="InterPro" id="IPR035906">
    <property type="entry name" value="MetI-like_sf"/>
</dbReference>
<evidence type="ECO:0000256" key="3">
    <source>
        <dbReference type="ARBA" id="ARBA00022475"/>
    </source>
</evidence>
<dbReference type="PANTHER" id="PTHR43744:SF12">
    <property type="entry name" value="ABC TRANSPORTER PERMEASE PROTEIN MG189-RELATED"/>
    <property type="match status" value="1"/>
</dbReference>
<dbReference type="SUPFAM" id="SSF161098">
    <property type="entry name" value="MetI-like"/>
    <property type="match status" value="1"/>
</dbReference>
<protein>
    <submittedName>
        <fullName evidence="9">Carbohydrate ABC transporter permease</fullName>
    </submittedName>
</protein>
<evidence type="ECO:0000259" key="8">
    <source>
        <dbReference type="PROSITE" id="PS50928"/>
    </source>
</evidence>
<accession>A0A9D2R6K2</accession>
<feature type="transmembrane region" description="Helical" evidence="7">
    <location>
        <begin position="259"/>
        <end position="280"/>
    </location>
</feature>
<organism evidence="9 10">
    <name type="scientific">Candidatus Mediterraneibacter tabaqchaliae</name>
    <dbReference type="NCBI Taxonomy" id="2838689"/>
    <lineage>
        <taxon>Bacteria</taxon>
        <taxon>Bacillati</taxon>
        <taxon>Bacillota</taxon>
        <taxon>Clostridia</taxon>
        <taxon>Lachnospirales</taxon>
        <taxon>Lachnospiraceae</taxon>
        <taxon>Mediterraneibacter</taxon>
    </lineage>
</organism>
<dbReference type="Pfam" id="PF00528">
    <property type="entry name" value="BPD_transp_1"/>
    <property type="match status" value="1"/>
</dbReference>
<gene>
    <name evidence="9" type="ORF">H9911_08895</name>
</gene>
<dbReference type="EMBL" id="DWUV01000169">
    <property type="protein sequence ID" value="HJD34641.1"/>
    <property type="molecule type" value="Genomic_DNA"/>
</dbReference>
<evidence type="ECO:0000256" key="4">
    <source>
        <dbReference type="ARBA" id="ARBA00022692"/>
    </source>
</evidence>
<dbReference type="PROSITE" id="PS50928">
    <property type="entry name" value="ABC_TM1"/>
    <property type="match status" value="1"/>
</dbReference>
<evidence type="ECO:0000256" key="5">
    <source>
        <dbReference type="ARBA" id="ARBA00022989"/>
    </source>
</evidence>
<proteinExistence type="inferred from homology"/>